<keyword evidence="2" id="KW-1185">Reference proteome</keyword>
<dbReference type="Proteomes" id="UP000268217">
    <property type="component" value="Segment"/>
</dbReference>
<sequence length="81" mass="9313">MQLNIGQPIFDEDTGQYAVIVARMSDDDFIVSELLGSDPQLRVVCDLYLRDESDRIALKEDGVLYYTWTRDPGVTEVEVQW</sequence>
<dbReference type="RefSeq" id="YP_009984820.1">
    <property type="nucleotide sequence ID" value="NC_052653.1"/>
</dbReference>
<reference evidence="2" key="1">
    <citation type="submission" date="2018-08" db="EMBL/GenBank/DDBJ databases">
        <authorList>
            <person name="Liu G."/>
            <person name="Sun H."/>
            <person name="Ren H."/>
            <person name="Pan Q."/>
        </authorList>
    </citation>
    <scope>NUCLEOTIDE SEQUENCE [LARGE SCALE GENOMIC DNA]</scope>
</reference>
<dbReference type="EMBL" id="MH816848">
    <property type="protein sequence ID" value="AYD85141.1"/>
    <property type="molecule type" value="Genomic_DNA"/>
</dbReference>
<name>A0A386KLA7_9CAUD</name>
<dbReference type="GeneID" id="62612165"/>
<organism evidence="1 2">
    <name type="scientific">Escherichia phage vB_vPM_PD06</name>
    <dbReference type="NCBI Taxonomy" id="2315527"/>
    <lineage>
        <taxon>Viruses</taxon>
        <taxon>Duplodnaviria</taxon>
        <taxon>Heunggongvirae</taxon>
        <taxon>Uroviricota</taxon>
        <taxon>Caudoviricetes</taxon>
        <taxon>Stephanstirmvirinae</taxon>
        <taxon>Justusliebigvirus</taxon>
        <taxon>Justusliebigvirus PD06</taxon>
    </lineage>
</organism>
<dbReference type="KEGG" id="vg:62612165"/>
<evidence type="ECO:0000313" key="1">
    <source>
        <dbReference type="EMBL" id="AYD85141.1"/>
    </source>
</evidence>
<accession>A0A386KLA7</accession>
<evidence type="ECO:0000313" key="2">
    <source>
        <dbReference type="Proteomes" id="UP000268217"/>
    </source>
</evidence>
<protein>
    <submittedName>
        <fullName evidence="1">Uncharacterized protein</fullName>
    </submittedName>
</protein>
<proteinExistence type="predicted"/>